<name>A0AAD5N2I2_PARTN</name>
<dbReference type="AlphaFoldDB" id="A0AAD5N2I2"/>
<accession>A0AAD5N2I2</accession>
<sequence>MIQKPSTNGSTGNRPCKTQCGWSTYLMHAITKKNDPVITVPRNGRYFSEQSRPIVDNTVHRDIAAGLDQWSRRPLLRGRHDCGPQCPLTLPSIVRVDVRCSYIVSEAWCNGGGPSPLRFCLTRHRVWVQSLHTDPELSDIFDQLLAPILGV</sequence>
<protein>
    <submittedName>
        <fullName evidence="1">Uncharacterized protein</fullName>
    </submittedName>
</protein>
<keyword evidence="2" id="KW-1185">Reference proteome</keyword>
<reference evidence="1" key="1">
    <citation type="submission" date="2021-06" db="EMBL/GenBank/DDBJ databases">
        <title>Parelaphostrongylus tenuis whole genome reference sequence.</title>
        <authorList>
            <person name="Garwood T.J."/>
            <person name="Larsen P.A."/>
            <person name="Fountain-Jones N.M."/>
            <person name="Garbe J.R."/>
            <person name="Macchietto M.G."/>
            <person name="Kania S.A."/>
            <person name="Gerhold R.W."/>
            <person name="Richards J.E."/>
            <person name="Wolf T.M."/>
        </authorList>
    </citation>
    <scope>NUCLEOTIDE SEQUENCE</scope>
    <source>
        <strain evidence="1">MNPRO001-30</strain>
        <tissue evidence="1">Meninges</tissue>
    </source>
</reference>
<dbReference type="EMBL" id="JAHQIW010003936">
    <property type="protein sequence ID" value="KAJ1360681.1"/>
    <property type="molecule type" value="Genomic_DNA"/>
</dbReference>
<evidence type="ECO:0000313" key="2">
    <source>
        <dbReference type="Proteomes" id="UP001196413"/>
    </source>
</evidence>
<proteinExistence type="predicted"/>
<evidence type="ECO:0000313" key="1">
    <source>
        <dbReference type="EMBL" id="KAJ1360681.1"/>
    </source>
</evidence>
<comment type="caution">
    <text evidence="1">The sequence shown here is derived from an EMBL/GenBank/DDBJ whole genome shotgun (WGS) entry which is preliminary data.</text>
</comment>
<dbReference type="Proteomes" id="UP001196413">
    <property type="component" value="Unassembled WGS sequence"/>
</dbReference>
<gene>
    <name evidence="1" type="ORF">KIN20_019710</name>
</gene>
<organism evidence="1 2">
    <name type="scientific">Parelaphostrongylus tenuis</name>
    <name type="common">Meningeal worm</name>
    <dbReference type="NCBI Taxonomy" id="148309"/>
    <lineage>
        <taxon>Eukaryota</taxon>
        <taxon>Metazoa</taxon>
        <taxon>Ecdysozoa</taxon>
        <taxon>Nematoda</taxon>
        <taxon>Chromadorea</taxon>
        <taxon>Rhabditida</taxon>
        <taxon>Rhabditina</taxon>
        <taxon>Rhabditomorpha</taxon>
        <taxon>Strongyloidea</taxon>
        <taxon>Metastrongylidae</taxon>
        <taxon>Parelaphostrongylus</taxon>
    </lineage>
</organism>